<name>A0A2Z2HNT7_9ARCH</name>
<proteinExistence type="predicted"/>
<evidence type="ECO:0000259" key="3">
    <source>
        <dbReference type="Pfam" id="PF00127"/>
    </source>
</evidence>
<protein>
    <submittedName>
        <fullName evidence="4">Plastocyanin</fullName>
    </submittedName>
</protein>
<keyword evidence="2" id="KW-0186">Copper</keyword>
<dbReference type="PANTHER" id="PTHR36507">
    <property type="entry name" value="BLL1555 PROTEIN"/>
    <property type="match status" value="1"/>
</dbReference>
<dbReference type="InterPro" id="IPR000923">
    <property type="entry name" value="BlueCu_1"/>
</dbReference>
<accession>A0A2Z2HNT7</accession>
<dbReference type="EMBL" id="CP021324">
    <property type="protein sequence ID" value="ARS64997.1"/>
    <property type="molecule type" value="Genomic_DNA"/>
</dbReference>
<sequence length="133" mass="14183">MVTKSSILGLIAALAVVLIAVSAVGENVDSQVPKIGTVEESGFSQSCVETGCYTPSILTIKSGTVVTMTNTDPTGVHTFTSGNVDGFDPKPDGMFDSQVLMVGDAYERKFSQKGTFDYYCTLHTWMTGQIIVE</sequence>
<dbReference type="SUPFAM" id="SSF49503">
    <property type="entry name" value="Cupredoxins"/>
    <property type="match status" value="1"/>
</dbReference>
<evidence type="ECO:0000313" key="5">
    <source>
        <dbReference type="Proteomes" id="UP000249949"/>
    </source>
</evidence>
<dbReference type="InterPro" id="IPR008972">
    <property type="entry name" value="Cupredoxin"/>
</dbReference>
<evidence type="ECO:0000256" key="2">
    <source>
        <dbReference type="ARBA" id="ARBA00023008"/>
    </source>
</evidence>
<dbReference type="GeneID" id="32901832"/>
<reference evidence="4 5" key="1">
    <citation type="journal article" date="2017" name="Environ. Microbiol.">
        <title>Genome and epigenome of a novel marine Thaumarchaeota strain suggest viral infection, phosphorothioation DNA modification and multiple restriction systems.</title>
        <authorList>
            <person name="Ahlgren N.A."/>
            <person name="Chen Y."/>
            <person name="Needham D.M."/>
            <person name="Parada A.E."/>
            <person name="Sachdeva R."/>
            <person name="Trinh V."/>
            <person name="Chen T."/>
            <person name="Fuhrman J.A."/>
        </authorList>
    </citation>
    <scope>NUCLEOTIDE SEQUENCE [LARGE SCALE GENOMIC DNA]</scope>
    <source>
        <strain evidence="4 5">SPOT01</strain>
    </source>
</reference>
<evidence type="ECO:0000256" key="1">
    <source>
        <dbReference type="ARBA" id="ARBA00022723"/>
    </source>
</evidence>
<gene>
    <name evidence="4" type="ORF">NMSP_1384</name>
</gene>
<dbReference type="InterPro" id="IPR052721">
    <property type="entry name" value="ET_Amicyanin"/>
</dbReference>
<keyword evidence="1" id="KW-0479">Metal-binding</keyword>
<dbReference type="GO" id="GO:0009055">
    <property type="term" value="F:electron transfer activity"/>
    <property type="evidence" value="ECO:0007669"/>
    <property type="project" value="InterPro"/>
</dbReference>
<dbReference type="RefSeq" id="WP_086908025.1">
    <property type="nucleotide sequence ID" value="NZ_CP021324.1"/>
</dbReference>
<dbReference type="Gene3D" id="2.60.40.420">
    <property type="entry name" value="Cupredoxins - blue copper proteins"/>
    <property type="match status" value="1"/>
</dbReference>
<dbReference type="PANTHER" id="PTHR36507:SF1">
    <property type="entry name" value="BLL1555 PROTEIN"/>
    <property type="match status" value="1"/>
</dbReference>
<feature type="domain" description="Blue (type 1) copper" evidence="3">
    <location>
        <begin position="53"/>
        <end position="133"/>
    </location>
</feature>
<dbReference type="GO" id="GO:0005507">
    <property type="term" value="F:copper ion binding"/>
    <property type="evidence" value="ECO:0007669"/>
    <property type="project" value="InterPro"/>
</dbReference>
<organism evidence="4 5">
    <name type="scientific">Candidatus Nitrosomarinus catalinensis</name>
    <dbReference type="NCBI Taxonomy" id="1898749"/>
    <lineage>
        <taxon>Archaea</taxon>
        <taxon>Nitrososphaerota</taxon>
        <taxon>Nitrososphaeria</taxon>
        <taxon>Nitrosopumilales</taxon>
        <taxon>Nitrosopumilaceae</taxon>
        <taxon>Candidatus Nitrosomarinus</taxon>
    </lineage>
</organism>
<dbReference type="Pfam" id="PF00127">
    <property type="entry name" value="Copper-bind"/>
    <property type="match status" value="1"/>
</dbReference>
<dbReference type="AlphaFoldDB" id="A0A2Z2HNT7"/>
<dbReference type="KEGG" id="nct:NMSP_1384"/>
<dbReference type="OrthoDB" id="4392at2157"/>
<evidence type="ECO:0000313" key="4">
    <source>
        <dbReference type="EMBL" id="ARS64997.1"/>
    </source>
</evidence>
<dbReference type="Proteomes" id="UP000249949">
    <property type="component" value="Chromosome"/>
</dbReference>
<keyword evidence="5" id="KW-1185">Reference proteome</keyword>